<organism evidence="2 3">
    <name type="scientific">Sphingobacterium siyangense</name>
    <dbReference type="NCBI Taxonomy" id="459529"/>
    <lineage>
        <taxon>Bacteria</taxon>
        <taxon>Pseudomonadati</taxon>
        <taxon>Bacteroidota</taxon>
        <taxon>Sphingobacteriia</taxon>
        <taxon>Sphingobacteriales</taxon>
        <taxon>Sphingobacteriaceae</taxon>
        <taxon>Sphingobacterium</taxon>
    </lineage>
</organism>
<accession>A0A420FPD7</accession>
<feature type="transmembrane region" description="Helical" evidence="1">
    <location>
        <begin position="20"/>
        <end position="41"/>
    </location>
</feature>
<evidence type="ECO:0000313" key="2">
    <source>
        <dbReference type="EMBL" id="RKF34817.1"/>
    </source>
</evidence>
<comment type="caution">
    <text evidence="2">The sequence shown here is derived from an EMBL/GenBank/DDBJ whole genome shotgun (WGS) entry which is preliminary data.</text>
</comment>
<evidence type="ECO:0000256" key="1">
    <source>
        <dbReference type="SAM" id="Phobius"/>
    </source>
</evidence>
<dbReference type="EMBL" id="MCAQ01000023">
    <property type="protein sequence ID" value="RKF34817.1"/>
    <property type="molecule type" value="Genomic_DNA"/>
</dbReference>
<gene>
    <name evidence="2" type="ORF">BCY89_07590</name>
</gene>
<keyword evidence="1" id="KW-0472">Membrane</keyword>
<feature type="transmembrane region" description="Helical" evidence="1">
    <location>
        <begin position="50"/>
        <end position="69"/>
    </location>
</feature>
<proteinExistence type="predicted"/>
<keyword evidence="1" id="KW-1133">Transmembrane helix</keyword>
<reference evidence="2 3" key="1">
    <citation type="submission" date="2016-07" db="EMBL/GenBank/DDBJ databases">
        <title>Genome analysis of Sphingobacterium siyangense T12B17.</title>
        <authorList>
            <person name="Xu D."/>
            <person name="Su Y."/>
            <person name="Zheng S."/>
        </authorList>
    </citation>
    <scope>NUCLEOTIDE SEQUENCE [LARGE SCALE GENOMIC DNA]</scope>
    <source>
        <strain evidence="2 3">T12B17</strain>
    </source>
</reference>
<protein>
    <submittedName>
        <fullName evidence="2">Uncharacterized protein</fullName>
    </submittedName>
</protein>
<sequence length="407" mass="48194">MTAYLISFFVFDLSSSEKLSYIIFSPLVCLLSWIFFYFFLLVKDTRNLKYYLLGCALIACTIIYTNGIFDIDIRLQNFFHSSKLPNEYSKYDDINKLKNQFGKHEIILFKASDHPIDQFLTKNNELIIHCLTGAIDTDSPSTVIHTCYRLDKDGKQIDEYSFKQDKDEDSEVLFEGYLINVSKHYFRSWPLNGDTTKKTIEVFNANLNWSTDRQDQKLNDIKSKATYLLSEKIYHFDQSNSKSYTKRTYFMDDKWYVFNENISDDNNLDPQSSSKGRTVNDLFGHWDKNEWVTNTTPPNIRSVYYQKIKRVRNRHDVKTGKYEKGDLWQGCLFSQLIVENDTLRFKDSLYLDEKWHWSQVDINNKNIGTLTFENTDQFNAYGFYTNPALNYQLFTNQRNKLYLITKK</sequence>
<dbReference type="AlphaFoldDB" id="A0A420FPD7"/>
<name>A0A420FPD7_9SPHI</name>
<keyword evidence="3" id="KW-1185">Reference proteome</keyword>
<keyword evidence="1" id="KW-0812">Transmembrane</keyword>
<evidence type="ECO:0000313" key="3">
    <source>
        <dbReference type="Proteomes" id="UP000286402"/>
    </source>
</evidence>
<dbReference type="Proteomes" id="UP000286402">
    <property type="component" value="Unassembled WGS sequence"/>
</dbReference>